<dbReference type="InterPro" id="IPR014719">
    <property type="entry name" value="Ribosomal_bL12_C/ClpS-like"/>
</dbReference>
<reference evidence="6" key="1">
    <citation type="submission" date="2024-02" db="EMBL/GenBank/DDBJ databases">
        <authorList>
            <consortium name="ELIXIR-Norway"/>
            <consortium name="Elixir Norway"/>
        </authorList>
    </citation>
    <scope>NUCLEOTIDE SEQUENCE</scope>
</reference>
<dbReference type="Proteomes" id="UP001497444">
    <property type="component" value="Chromosome 5"/>
</dbReference>
<keyword evidence="7" id="KW-1185">Reference proteome</keyword>
<comment type="similarity">
    <text evidence="1">Belongs to the bacterial ribosomal protein bL12 family.</text>
</comment>
<evidence type="ECO:0000256" key="2">
    <source>
        <dbReference type="ARBA" id="ARBA00022980"/>
    </source>
</evidence>
<dbReference type="InterPro" id="IPR013823">
    <property type="entry name" value="Ribosomal_bL12_C"/>
</dbReference>
<keyword evidence="3" id="KW-0687">Ribonucleoprotein</keyword>
<dbReference type="Gene3D" id="1.20.5.710">
    <property type="entry name" value="Single helix bin"/>
    <property type="match status" value="1"/>
</dbReference>
<dbReference type="PANTHER" id="PTHR45987:SF4">
    <property type="entry name" value="LARGE RIBOSOMAL SUBUNIT PROTEIN BL12M"/>
    <property type="match status" value="1"/>
</dbReference>
<dbReference type="InterPro" id="IPR000206">
    <property type="entry name" value="Ribosomal_bL12"/>
</dbReference>
<evidence type="ECO:0000256" key="3">
    <source>
        <dbReference type="ARBA" id="ARBA00023274"/>
    </source>
</evidence>
<dbReference type="InterPro" id="IPR036235">
    <property type="entry name" value="Ribosomal_bL12_oligo_N_sf"/>
</dbReference>
<dbReference type="SUPFAM" id="SSF48300">
    <property type="entry name" value="Ribosomal protein L7/12, oligomerisation (N-terminal) domain"/>
    <property type="match status" value="1"/>
</dbReference>
<name>A0ABP0X202_9BRYO</name>
<proteinExistence type="inferred from homology"/>
<dbReference type="Pfam" id="PF00542">
    <property type="entry name" value="Ribosomal_L12"/>
    <property type="match status" value="1"/>
</dbReference>
<dbReference type="Pfam" id="PF16320">
    <property type="entry name" value="Ribosomal_L12_N"/>
    <property type="match status" value="1"/>
</dbReference>
<feature type="domain" description="Large ribosomal subunit protein bL12 oligomerization" evidence="5">
    <location>
        <begin position="82"/>
        <end position="131"/>
    </location>
</feature>
<organism evidence="6 7">
    <name type="scientific">Sphagnum jensenii</name>
    <dbReference type="NCBI Taxonomy" id="128206"/>
    <lineage>
        <taxon>Eukaryota</taxon>
        <taxon>Viridiplantae</taxon>
        <taxon>Streptophyta</taxon>
        <taxon>Embryophyta</taxon>
        <taxon>Bryophyta</taxon>
        <taxon>Sphagnophytina</taxon>
        <taxon>Sphagnopsida</taxon>
        <taxon>Sphagnales</taxon>
        <taxon>Sphagnaceae</taxon>
        <taxon>Sphagnum</taxon>
    </lineage>
</organism>
<accession>A0ABP0X202</accession>
<evidence type="ECO:0000313" key="6">
    <source>
        <dbReference type="EMBL" id="CAK9273141.1"/>
    </source>
</evidence>
<protein>
    <recommendedName>
        <fullName evidence="8">Ribosomal protein L7/L12 C-terminal domain-containing protein</fullName>
    </recommendedName>
</protein>
<dbReference type="HAMAP" id="MF_00368">
    <property type="entry name" value="Ribosomal_bL12"/>
    <property type="match status" value="1"/>
</dbReference>
<dbReference type="EMBL" id="OZ020100">
    <property type="protein sequence ID" value="CAK9273141.1"/>
    <property type="molecule type" value="Genomic_DNA"/>
</dbReference>
<dbReference type="CDD" id="cd00387">
    <property type="entry name" value="Ribosomal_L7_L12"/>
    <property type="match status" value="1"/>
</dbReference>
<dbReference type="Gene3D" id="3.30.1390.10">
    <property type="match status" value="1"/>
</dbReference>
<dbReference type="PANTHER" id="PTHR45987">
    <property type="entry name" value="39S RIBOSOMAL PROTEIN L12"/>
    <property type="match status" value="1"/>
</dbReference>
<evidence type="ECO:0000313" key="7">
    <source>
        <dbReference type="Proteomes" id="UP001497444"/>
    </source>
</evidence>
<evidence type="ECO:0000256" key="1">
    <source>
        <dbReference type="ARBA" id="ARBA00007197"/>
    </source>
</evidence>
<dbReference type="NCBIfam" id="TIGR00855">
    <property type="entry name" value="L12"/>
    <property type="match status" value="1"/>
</dbReference>
<dbReference type="SUPFAM" id="SSF54736">
    <property type="entry name" value="ClpS-like"/>
    <property type="match status" value="1"/>
</dbReference>
<evidence type="ECO:0000259" key="4">
    <source>
        <dbReference type="Pfam" id="PF00542"/>
    </source>
</evidence>
<evidence type="ECO:0000259" key="5">
    <source>
        <dbReference type="Pfam" id="PF16320"/>
    </source>
</evidence>
<feature type="domain" description="Large ribosomal subunit protein bL12 C-terminal" evidence="4">
    <location>
        <begin position="152"/>
        <end position="217"/>
    </location>
</feature>
<dbReference type="InterPro" id="IPR008932">
    <property type="entry name" value="Ribosomal_bL12_oligo"/>
</dbReference>
<evidence type="ECO:0008006" key="8">
    <source>
        <dbReference type="Google" id="ProtNLM"/>
    </source>
</evidence>
<gene>
    <name evidence="6" type="ORF">CSSPJE1EN1_LOCUS18619</name>
</gene>
<keyword evidence="2" id="KW-0689">Ribosomal protein</keyword>
<sequence length="219" mass="23631">MSQLWGCYGARSLLLLRRSSFLPYKVMMPTSPHEETLPGDSSSCSSILLQRCVVRWLGSSAAPDEADYNDPTEARTPPSEKVQRLVDEISTLTLLEVSDLTTLLKKRLGLPAGMGMMPPMGGGMMMPGMGMAVAAGGGAAAVEEKKPEKTSFDVKLEKYEAASKIKIIKEVRAFTALGLKEAKDLVEKAPTLLKQGVSKEEAEQIIEKLKAIGGTVIME</sequence>